<dbReference type="GO" id="GO:0003723">
    <property type="term" value="F:RNA binding"/>
    <property type="evidence" value="ECO:0007669"/>
    <property type="project" value="UniProtKB-UniRule"/>
</dbReference>
<keyword evidence="1 2" id="KW-0694">RNA-binding</keyword>
<evidence type="ECO:0000313" key="5">
    <source>
        <dbReference type="Proteomes" id="UP000694388"/>
    </source>
</evidence>
<protein>
    <recommendedName>
        <fullName evidence="3">RRM domain-containing protein</fullName>
    </recommendedName>
</protein>
<dbReference type="InterPro" id="IPR000504">
    <property type="entry name" value="RRM_dom"/>
</dbReference>
<dbReference type="GeneTree" id="ENSGT00940000163524"/>
<organism evidence="4 5">
    <name type="scientific">Eptatretus burgeri</name>
    <name type="common">Inshore hagfish</name>
    <dbReference type="NCBI Taxonomy" id="7764"/>
    <lineage>
        <taxon>Eukaryota</taxon>
        <taxon>Metazoa</taxon>
        <taxon>Chordata</taxon>
        <taxon>Craniata</taxon>
        <taxon>Vertebrata</taxon>
        <taxon>Cyclostomata</taxon>
        <taxon>Myxini</taxon>
        <taxon>Myxiniformes</taxon>
        <taxon>Myxinidae</taxon>
        <taxon>Eptatretinae</taxon>
        <taxon>Eptatretus</taxon>
    </lineage>
</organism>
<dbReference type="Ensembl" id="ENSEBUT00000012509.1">
    <property type="protein sequence ID" value="ENSEBUP00000011933.1"/>
    <property type="gene ID" value="ENSEBUG00000007630.1"/>
</dbReference>
<dbReference type="AlphaFoldDB" id="A0A8C4WUM9"/>
<sequence>MSDHFDRNVGKLFVGGLNFETNEDFLDSIFSKYGPILEVLLMKDRETQKSKGYGFVTFENPEDAKDAEKDLNGKVGIVKWFALYDLVQLCGLSY</sequence>
<evidence type="ECO:0000256" key="1">
    <source>
        <dbReference type="ARBA" id="ARBA00022884"/>
    </source>
</evidence>
<dbReference type="SMART" id="SM00360">
    <property type="entry name" value="RRM"/>
    <property type="match status" value="1"/>
</dbReference>
<evidence type="ECO:0000313" key="4">
    <source>
        <dbReference type="Ensembl" id="ENSEBUP00000011933.1"/>
    </source>
</evidence>
<feature type="domain" description="RRM" evidence="3">
    <location>
        <begin position="10"/>
        <end position="74"/>
    </location>
</feature>
<name>A0A8C4WUM9_EPTBU</name>
<dbReference type="InterPro" id="IPR050441">
    <property type="entry name" value="RBM"/>
</dbReference>
<evidence type="ECO:0000259" key="3">
    <source>
        <dbReference type="PROSITE" id="PS50102"/>
    </source>
</evidence>
<dbReference type="Proteomes" id="UP000694388">
    <property type="component" value="Unplaced"/>
</dbReference>
<dbReference type="PROSITE" id="PS50102">
    <property type="entry name" value="RRM"/>
    <property type="match status" value="1"/>
</dbReference>
<dbReference type="PANTHER" id="PTHR48034">
    <property type="entry name" value="TRANSFORMER-2 SEX-DETERMINING PROTEIN-RELATED"/>
    <property type="match status" value="1"/>
</dbReference>
<proteinExistence type="predicted"/>
<dbReference type="OMA" id="KAMNGRM"/>
<dbReference type="Gene3D" id="3.30.70.330">
    <property type="match status" value="1"/>
</dbReference>
<accession>A0A8C4WUM9</accession>
<keyword evidence="5" id="KW-1185">Reference proteome</keyword>
<dbReference type="InterPro" id="IPR012677">
    <property type="entry name" value="Nucleotide-bd_a/b_plait_sf"/>
</dbReference>
<dbReference type="Pfam" id="PF00076">
    <property type="entry name" value="RRM_1"/>
    <property type="match status" value="1"/>
</dbReference>
<dbReference type="InterPro" id="IPR035979">
    <property type="entry name" value="RBD_domain_sf"/>
</dbReference>
<evidence type="ECO:0000256" key="2">
    <source>
        <dbReference type="PROSITE-ProRule" id="PRU00176"/>
    </source>
</evidence>
<reference evidence="4" key="1">
    <citation type="submission" date="2025-08" db="UniProtKB">
        <authorList>
            <consortium name="Ensembl"/>
        </authorList>
    </citation>
    <scope>IDENTIFICATION</scope>
</reference>
<dbReference type="SUPFAM" id="SSF54928">
    <property type="entry name" value="RNA-binding domain, RBD"/>
    <property type="match status" value="1"/>
</dbReference>
<reference evidence="4" key="2">
    <citation type="submission" date="2025-09" db="UniProtKB">
        <authorList>
            <consortium name="Ensembl"/>
        </authorList>
    </citation>
    <scope>IDENTIFICATION</scope>
</reference>